<dbReference type="PANTHER" id="PTHR11252">
    <property type="entry name" value="POLYRIBONUCLEOTIDE NUCLEOTIDYLTRANSFERASE"/>
    <property type="match status" value="1"/>
</dbReference>
<dbReference type="Gene3D" id="3.30.230.70">
    <property type="entry name" value="GHMP Kinase, N-terminal domain"/>
    <property type="match status" value="2"/>
</dbReference>
<reference evidence="11" key="2">
    <citation type="submission" date="2020-09" db="EMBL/GenBank/DDBJ databases">
        <authorList>
            <person name="Sun Q."/>
            <person name="Ohkuma M."/>
        </authorList>
    </citation>
    <scope>NUCLEOTIDE SEQUENCE</scope>
    <source>
        <strain evidence="11">JCM 3091</strain>
    </source>
</reference>
<dbReference type="PROSITE" id="PS50126">
    <property type="entry name" value="S1"/>
    <property type="match status" value="1"/>
</dbReference>
<dbReference type="GO" id="GO:0004654">
    <property type="term" value="F:polyribonucleotide nucleotidyltransferase activity"/>
    <property type="evidence" value="ECO:0007669"/>
    <property type="project" value="UniProtKB-UniRule"/>
</dbReference>
<dbReference type="Gene3D" id="2.40.50.140">
    <property type="entry name" value="Nucleic acid-binding proteins"/>
    <property type="match status" value="1"/>
</dbReference>
<accession>A0A8J3BNP0</accession>
<dbReference type="InterPro" id="IPR036612">
    <property type="entry name" value="KH_dom_type_1_sf"/>
</dbReference>
<comment type="caution">
    <text evidence="11">The sequence shown here is derived from an EMBL/GenBank/DDBJ whole genome shotgun (WGS) entry which is preliminary data.</text>
</comment>
<evidence type="ECO:0000259" key="10">
    <source>
        <dbReference type="PROSITE" id="PS50126"/>
    </source>
</evidence>
<dbReference type="PROSITE" id="PS50084">
    <property type="entry name" value="KH_TYPE_1"/>
    <property type="match status" value="1"/>
</dbReference>
<proteinExistence type="inferred from homology"/>
<dbReference type="EMBL" id="BMQC01000006">
    <property type="protein sequence ID" value="GGK27707.1"/>
    <property type="molecule type" value="Genomic_DNA"/>
</dbReference>
<keyword evidence="5 8" id="KW-0479">Metal-binding</keyword>
<keyword evidence="7 8" id="KW-0694">RNA-binding</keyword>
<dbReference type="SMART" id="SM00322">
    <property type="entry name" value="KH"/>
    <property type="match status" value="1"/>
</dbReference>
<reference evidence="11" key="1">
    <citation type="journal article" date="2014" name="Int. J. Syst. Evol. Microbiol.">
        <title>Complete genome sequence of Corynebacterium casei LMG S-19264T (=DSM 44701T), isolated from a smear-ripened cheese.</title>
        <authorList>
            <consortium name="US DOE Joint Genome Institute (JGI-PGF)"/>
            <person name="Walter F."/>
            <person name="Albersmeier A."/>
            <person name="Kalinowski J."/>
            <person name="Ruckert C."/>
        </authorList>
    </citation>
    <scope>NUCLEOTIDE SEQUENCE</scope>
    <source>
        <strain evidence="11">JCM 3091</strain>
    </source>
</reference>
<dbReference type="InterPro" id="IPR004088">
    <property type="entry name" value="KH_dom_type_1"/>
</dbReference>
<dbReference type="InterPro" id="IPR004087">
    <property type="entry name" value="KH_dom"/>
</dbReference>
<evidence type="ECO:0000256" key="4">
    <source>
        <dbReference type="ARBA" id="ARBA00022695"/>
    </source>
</evidence>
<dbReference type="Pfam" id="PF00575">
    <property type="entry name" value="S1"/>
    <property type="match status" value="1"/>
</dbReference>
<feature type="domain" description="S1 motif" evidence="10">
    <location>
        <begin position="654"/>
        <end position="723"/>
    </location>
</feature>
<comment type="cofactor">
    <cofactor evidence="8">
        <name>Mg(2+)</name>
        <dbReference type="ChEBI" id="CHEBI:18420"/>
    </cofactor>
</comment>
<keyword evidence="2 8" id="KW-0963">Cytoplasm</keyword>
<feature type="region of interest" description="Disordered" evidence="9">
    <location>
        <begin position="729"/>
        <end position="820"/>
    </location>
</feature>
<name>A0A8J3BNP0_9ACTN</name>
<dbReference type="RefSeq" id="WP_189114007.1">
    <property type="nucleotide sequence ID" value="NZ_BMQC01000006.1"/>
</dbReference>
<dbReference type="SUPFAM" id="SSF50249">
    <property type="entry name" value="Nucleic acid-binding proteins"/>
    <property type="match status" value="1"/>
</dbReference>
<dbReference type="HAMAP" id="MF_01595">
    <property type="entry name" value="PNPase"/>
    <property type="match status" value="1"/>
</dbReference>
<dbReference type="EC" id="2.7.7.8" evidence="8"/>
<dbReference type="InterPro" id="IPR012340">
    <property type="entry name" value="NA-bd_OB-fold"/>
</dbReference>
<organism evidence="11 12">
    <name type="scientific">Pilimelia terevasa</name>
    <dbReference type="NCBI Taxonomy" id="53372"/>
    <lineage>
        <taxon>Bacteria</taxon>
        <taxon>Bacillati</taxon>
        <taxon>Actinomycetota</taxon>
        <taxon>Actinomycetes</taxon>
        <taxon>Micromonosporales</taxon>
        <taxon>Micromonosporaceae</taxon>
        <taxon>Pilimelia</taxon>
    </lineage>
</organism>
<comment type="function">
    <text evidence="8">Involved in mRNA degradation. Catalyzes the phosphorolysis of single-stranded polyribonucleotides processively in the 3'- to 5'-direction.</text>
</comment>
<dbReference type="SUPFAM" id="SSF55666">
    <property type="entry name" value="Ribonuclease PH domain 2-like"/>
    <property type="match status" value="2"/>
</dbReference>
<comment type="subcellular location">
    <subcellularLocation>
        <location evidence="8">Cytoplasm</location>
    </subcellularLocation>
</comment>
<dbReference type="InterPro" id="IPR001247">
    <property type="entry name" value="ExoRNase_PH_dom1"/>
</dbReference>
<dbReference type="SUPFAM" id="SSF54211">
    <property type="entry name" value="Ribosomal protein S5 domain 2-like"/>
    <property type="match status" value="2"/>
</dbReference>
<dbReference type="InterPro" id="IPR020568">
    <property type="entry name" value="Ribosomal_Su5_D2-typ_SF"/>
</dbReference>
<dbReference type="InterPro" id="IPR014069">
    <property type="entry name" value="GPSI/PNP"/>
</dbReference>
<evidence type="ECO:0000313" key="12">
    <source>
        <dbReference type="Proteomes" id="UP000662200"/>
    </source>
</evidence>
<comment type="catalytic activity">
    <reaction evidence="8">
        <text>RNA(n+1) + phosphate = RNA(n) + a ribonucleoside 5'-diphosphate</text>
        <dbReference type="Rhea" id="RHEA:22096"/>
        <dbReference type="Rhea" id="RHEA-COMP:14527"/>
        <dbReference type="Rhea" id="RHEA-COMP:17342"/>
        <dbReference type="ChEBI" id="CHEBI:43474"/>
        <dbReference type="ChEBI" id="CHEBI:57930"/>
        <dbReference type="ChEBI" id="CHEBI:140395"/>
        <dbReference type="EC" id="2.7.7.8"/>
    </reaction>
</comment>
<evidence type="ECO:0000256" key="9">
    <source>
        <dbReference type="SAM" id="MobiDB-lite"/>
    </source>
</evidence>
<keyword evidence="12" id="KW-1185">Reference proteome</keyword>
<dbReference type="InterPro" id="IPR027408">
    <property type="entry name" value="PNPase/RNase_PH_dom_sf"/>
</dbReference>
<dbReference type="FunFam" id="3.30.230.70:FF:000001">
    <property type="entry name" value="Polyribonucleotide nucleotidyltransferase"/>
    <property type="match status" value="1"/>
</dbReference>
<dbReference type="GO" id="GO:0000175">
    <property type="term" value="F:3'-5'-RNA exonuclease activity"/>
    <property type="evidence" value="ECO:0007669"/>
    <property type="project" value="TreeGrafter"/>
</dbReference>
<dbReference type="GO" id="GO:0006396">
    <property type="term" value="P:RNA processing"/>
    <property type="evidence" value="ECO:0007669"/>
    <property type="project" value="InterPro"/>
</dbReference>
<evidence type="ECO:0000256" key="6">
    <source>
        <dbReference type="ARBA" id="ARBA00022842"/>
    </source>
</evidence>
<evidence type="ECO:0000256" key="5">
    <source>
        <dbReference type="ARBA" id="ARBA00022723"/>
    </source>
</evidence>
<dbReference type="GO" id="GO:0003723">
    <property type="term" value="F:RNA binding"/>
    <property type="evidence" value="ECO:0007669"/>
    <property type="project" value="UniProtKB-UniRule"/>
</dbReference>
<dbReference type="InterPro" id="IPR003029">
    <property type="entry name" value="S1_domain"/>
</dbReference>
<dbReference type="InterPro" id="IPR036456">
    <property type="entry name" value="PNPase_PH_RNA-bd_sf"/>
</dbReference>
<evidence type="ECO:0000256" key="3">
    <source>
        <dbReference type="ARBA" id="ARBA00022679"/>
    </source>
</evidence>
<dbReference type="PANTHER" id="PTHR11252:SF0">
    <property type="entry name" value="POLYRIBONUCLEOTIDE NUCLEOTIDYLTRANSFERASE 1, MITOCHONDRIAL"/>
    <property type="match status" value="1"/>
</dbReference>
<dbReference type="SUPFAM" id="SSF54791">
    <property type="entry name" value="Eukaryotic type KH-domain (KH-domain type I)"/>
    <property type="match status" value="1"/>
</dbReference>
<dbReference type="InterPro" id="IPR012162">
    <property type="entry name" value="PNPase"/>
</dbReference>
<dbReference type="FunFam" id="3.30.1370.10:FF:000001">
    <property type="entry name" value="Polyribonucleotide nucleotidyltransferase"/>
    <property type="match status" value="1"/>
</dbReference>
<dbReference type="GO" id="GO:0000287">
    <property type="term" value="F:magnesium ion binding"/>
    <property type="evidence" value="ECO:0007669"/>
    <property type="project" value="UniProtKB-UniRule"/>
</dbReference>
<dbReference type="GO" id="GO:0006402">
    <property type="term" value="P:mRNA catabolic process"/>
    <property type="evidence" value="ECO:0007669"/>
    <property type="project" value="UniProtKB-UniRule"/>
</dbReference>
<keyword evidence="3 8" id="KW-0808">Transferase</keyword>
<dbReference type="NCBIfam" id="TIGR02696">
    <property type="entry name" value="pppGpp_PNP"/>
    <property type="match status" value="1"/>
</dbReference>
<evidence type="ECO:0000256" key="2">
    <source>
        <dbReference type="ARBA" id="ARBA00022490"/>
    </source>
</evidence>
<dbReference type="CDD" id="cd02393">
    <property type="entry name" value="KH-I_PNPase"/>
    <property type="match status" value="1"/>
</dbReference>
<feature type="compositionally biased region" description="Basic and acidic residues" evidence="9">
    <location>
        <begin position="736"/>
        <end position="805"/>
    </location>
</feature>
<dbReference type="Proteomes" id="UP000662200">
    <property type="component" value="Unassembled WGS sequence"/>
</dbReference>
<dbReference type="NCBIfam" id="NF008805">
    <property type="entry name" value="PRK11824.1"/>
    <property type="match status" value="1"/>
</dbReference>
<dbReference type="SMART" id="SM00316">
    <property type="entry name" value="S1"/>
    <property type="match status" value="1"/>
</dbReference>
<dbReference type="SUPFAM" id="SSF46915">
    <property type="entry name" value="Polynucleotide phosphorylase/guanosine pentaphosphate synthase (PNPase/GPSI), domain 3"/>
    <property type="match status" value="1"/>
</dbReference>
<dbReference type="GO" id="GO:0005829">
    <property type="term" value="C:cytosol"/>
    <property type="evidence" value="ECO:0007669"/>
    <property type="project" value="TreeGrafter"/>
</dbReference>
<sequence>MTEHNALGTQHSKAIIDNGSFGTREIVFSTGRLARQAAGSVTAQLADTVVLAATSAGKTPKDHFDFFPLTVDVEERMYAAGRIPGSFFRREGRPSEDAVLTCRLIDRPLRPSFVKGLRNEVQVVCTVLALDPAHPYDVVAMNAASLSTKISGLPFSGPIGSTRMAHVDGQWVAFPTQEELGRATFDMIVAGRALDDGDVAIMMVEAESTEHTLTLVAGGATAPTEEIVAGGLEAAKVAIRELCRAQSELAAVSAKPIAEFPVFLDYQPDAYEAVAGLVQGETAEALRIAGKADREEALDRIKAKVLDQLAPRFEGREKELSAAFRSLTKSEVRARVLREQIRIDGRGTTDIRALTAEVQILPRVHGSALFERGETQIMGVTTLNMLRMEQQLDTLSPDKHKRYMHNYNFPPYSVGETGRVGAPKRREIGHGALAERAIVPVLPTREEFPYAIRQVSEALSSNGSTSMGSVCASTMSLLSAGVPLKAPVAGIAMGLISDEVDGKTRYVTLTDILGAEDAFGDMDFKVAGTPDFITALQLDTKLDGIPSDVLAGALAQAYEARQTILGVMQRAIESPATMSEYAPRVTSVKIPVDKIGMVIGPKGQTINAIQDETGAEISIEDDGTIYVGATNGPSAEAAVERINAIANPTLPKVGDKFLGTVVKTAAFGAFVSLLPGRDGLLHISKVGDGKRVDRVEDFLNVGDKVEVQIADIDARGKVYLDKVRADGEVAPAAESGGDRRGGGGDRPRREGGDRGPRRDGGDRAPRAEGGDRAPRAEGGDRDRAPRGDGEDRAPRAEDRAPRAEGEGEGGEPRRRRQRRD</sequence>
<dbReference type="Gene3D" id="3.30.1370.10">
    <property type="entry name" value="K Homology domain, type 1"/>
    <property type="match status" value="1"/>
</dbReference>
<dbReference type="AlphaFoldDB" id="A0A8J3BNP0"/>
<keyword evidence="6 8" id="KW-0460">Magnesium</keyword>
<evidence type="ECO:0000256" key="1">
    <source>
        <dbReference type="ARBA" id="ARBA00007404"/>
    </source>
</evidence>
<dbReference type="Pfam" id="PF01138">
    <property type="entry name" value="RNase_PH"/>
    <property type="match status" value="2"/>
</dbReference>
<keyword evidence="4 8" id="KW-0548">Nucleotidyltransferase</keyword>
<protein>
    <recommendedName>
        <fullName evidence="8">Polyribonucleotide nucleotidyltransferase</fullName>
        <ecNumber evidence="8">2.7.7.8</ecNumber>
    </recommendedName>
    <alternativeName>
        <fullName evidence="8">Polynucleotide phosphorylase</fullName>
        <shortName evidence="8">PNPase</shortName>
    </alternativeName>
</protein>
<gene>
    <name evidence="8 11" type="primary">pnp</name>
    <name evidence="11" type="ORF">GCM10010124_20360</name>
</gene>
<feature type="binding site" evidence="8">
    <location>
        <position position="517"/>
    </location>
    <ligand>
        <name>Mg(2+)</name>
        <dbReference type="ChEBI" id="CHEBI:18420"/>
    </ligand>
</feature>
<comment type="similarity">
    <text evidence="1 8">Belongs to the polyribonucleotide nucleotidyltransferase family.</text>
</comment>
<dbReference type="Pfam" id="PF03726">
    <property type="entry name" value="PNPase"/>
    <property type="match status" value="1"/>
</dbReference>
<evidence type="ECO:0000256" key="8">
    <source>
        <dbReference type="HAMAP-Rule" id="MF_01595"/>
    </source>
</evidence>
<dbReference type="InterPro" id="IPR015848">
    <property type="entry name" value="PNPase_PH_RNA-bd_bac/org-type"/>
</dbReference>
<dbReference type="CDD" id="cd11364">
    <property type="entry name" value="RNase_PH_PNPase_2"/>
    <property type="match status" value="1"/>
</dbReference>
<dbReference type="Pfam" id="PF00013">
    <property type="entry name" value="KH_1"/>
    <property type="match status" value="1"/>
</dbReference>
<dbReference type="InterPro" id="IPR036345">
    <property type="entry name" value="ExoRNase_PH_dom2_sf"/>
</dbReference>
<evidence type="ECO:0000313" key="11">
    <source>
        <dbReference type="EMBL" id="GGK27707.1"/>
    </source>
</evidence>
<dbReference type="FunFam" id="3.30.230.70:FF:000002">
    <property type="entry name" value="Polyribonucleotide nucleotidyltransferase"/>
    <property type="match status" value="1"/>
</dbReference>
<feature type="binding site" evidence="8">
    <location>
        <position position="523"/>
    </location>
    <ligand>
        <name>Mg(2+)</name>
        <dbReference type="ChEBI" id="CHEBI:18420"/>
    </ligand>
</feature>
<dbReference type="NCBIfam" id="TIGR03591">
    <property type="entry name" value="polynuc_phos"/>
    <property type="match status" value="1"/>
</dbReference>
<evidence type="ECO:0000256" key="7">
    <source>
        <dbReference type="ARBA" id="ARBA00022884"/>
    </source>
</evidence>